<evidence type="ECO:0000313" key="2">
    <source>
        <dbReference type="Proteomes" id="UP000683000"/>
    </source>
</evidence>
<accession>A0A8I3A5E3</accession>
<sequence>MSSSKSKPLPLSDTLRDLALLRASGVDFSSIISQEYSPEANTTKSVELSNATERSHEFVNETRGALKVYNSGELQRKHAEIQKVQGELDEVLKGLS</sequence>
<organism evidence="1 2">
    <name type="scientific">Boletus reticuloceps</name>
    <dbReference type="NCBI Taxonomy" id="495285"/>
    <lineage>
        <taxon>Eukaryota</taxon>
        <taxon>Fungi</taxon>
        <taxon>Dikarya</taxon>
        <taxon>Basidiomycota</taxon>
        <taxon>Agaricomycotina</taxon>
        <taxon>Agaricomycetes</taxon>
        <taxon>Agaricomycetidae</taxon>
        <taxon>Boletales</taxon>
        <taxon>Boletineae</taxon>
        <taxon>Boletaceae</taxon>
        <taxon>Boletoideae</taxon>
        <taxon>Boletus</taxon>
    </lineage>
</organism>
<reference evidence="1" key="1">
    <citation type="submission" date="2021-03" db="EMBL/GenBank/DDBJ databases">
        <title>Evolutionary innovations through gain and loss of genes in the ectomycorrhizal Boletales.</title>
        <authorList>
            <person name="Wu G."/>
            <person name="Miyauchi S."/>
            <person name="Morin E."/>
            <person name="Yang Z.-L."/>
            <person name="Xu J."/>
            <person name="Martin F.M."/>
        </authorList>
    </citation>
    <scope>NUCLEOTIDE SEQUENCE</scope>
    <source>
        <strain evidence="1">BR01</strain>
    </source>
</reference>
<proteinExistence type="predicted"/>
<evidence type="ECO:0000313" key="1">
    <source>
        <dbReference type="EMBL" id="KAG6370968.1"/>
    </source>
</evidence>
<keyword evidence="2" id="KW-1185">Reference proteome</keyword>
<dbReference type="EMBL" id="JAGFBS010000041">
    <property type="protein sequence ID" value="KAG6370968.1"/>
    <property type="molecule type" value="Genomic_DNA"/>
</dbReference>
<comment type="caution">
    <text evidence="1">The sequence shown here is derived from an EMBL/GenBank/DDBJ whole genome shotgun (WGS) entry which is preliminary data.</text>
</comment>
<dbReference type="OrthoDB" id="3227556at2759"/>
<dbReference type="AlphaFoldDB" id="A0A8I3A5E3"/>
<name>A0A8I3A5E3_9AGAM</name>
<dbReference type="Proteomes" id="UP000683000">
    <property type="component" value="Unassembled WGS sequence"/>
</dbReference>
<protein>
    <submittedName>
        <fullName evidence="1">Uncharacterized protein</fullName>
    </submittedName>
</protein>
<gene>
    <name evidence="1" type="ORF">JVT61DRAFT_10680</name>
</gene>